<feature type="transmembrane region" description="Helical" evidence="9">
    <location>
        <begin position="52"/>
        <end position="73"/>
    </location>
</feature>
<dbReference type="AlphaFoldDB" id="A0A5B9Y551"/>
<feature type="transmembrane region" description="Helical" evidence="9">
    <location>
        <begin position="291"/>
        <end position="313"/>
    </location>
</feature>
<evidence type="ECO:0000256" key="3">
    <source>
        <dbReference type="ARBA" id="ARBA00022475"/>
    </source>
</evidence>
<sequence>MDKMNTDIKEKKSKKEKKIRGIKKRRKVEKEEKSFFWKLKNWWPLSKISGKIIVGYLLAIFIGGFLLSIPGIVLDKESNWNFITGMFTASSAISDTGITILQTNTQYSFMGQLFILLMIKIGGIGLLTIKIVFLALLNKKISLDDQYVAKSERGSGTLGNTVEMIKDAFIFLTTIEIIGSFILFFGFYFTPMATTATFDGTSFDVTNPYNDFGKSLWFSIFHSVSAVNNAGFDVLSNASLKPYNQTGNSGYFLQSVFMVQWIIGGLGYPTYHDIKKKIKARKSGKTVKFSLFTKLNFVVYTTLLVMGPVFVIMSETLTLEKSKIMYVDSSLTVKKATAKWIFDVIFNVTSCRNAGFSTVDINHFTAGSKFIMAIWMFIGSAPSSTAGGIRTTTFAICVLAIFSIIRNKNSVEAFKRKIPDEIVKRSFAVVLISFFIVIASIFVVYIDSNKMLDRITVEPISPGEEGGMEVLGTEHTIIKLIVYVCSAFGTVGFQPFSNAQILEMGVISKMMLVITMFVGQLGISNTLLAFAKPKNKQNYSYLEEEVTIG</sequence>
<organism evidence="10 11">
    <name type="scientific">Spiroplasma chinense</name>
    <dbReference type="NCBI Taxonomy" id="216932"/>
    <lineage>
        <taxon>Bacteria</taxon>
        <taxon>Bacillati</taxon>
        <taxon>Mycoplasmatota</taxon>
        <taxon>Mollicutes</taxon>
        <taxon>Entomoplasmatales</taxon>
        <taxon>Spiroplasmataceae</taxon>
        <taxon>Spiroplasma</taxon>
    </lineage>
</organism>
<evidence type="ECO:0000313" key="11">
    <source>
        <dbReference type="Proteomes" id="UP000323144"/>
    </source>
</evidence>
<keyword evidence="6" id="KW-0406">Ion transport</keyword>
<feature type="transmembrane region" description="Helical" evidence="9">
    <location>
        <begin position="510"/>
        <end position="531"/>
    </location>
</feature>
<dbReference type="GO" id="GO:0005886">
    <property type="term" value="C:plasma membrane"/>
    <property type="evidence" value="ECO:0007669"/>
    <property type="project" value="UniProtKB-SubCell"/>
</dbReference>
<dbReference type="Pfam" id="PF02386">
    <property type="entry name" value="TrkH"/>
    <property type="match status" value="1"/>
</dbReference>
<accession>A0A5B9Y551</accession>
<feature type="transmembrane region" description="Helical" evidence="9">
    <location>
        <begin position="385"/>
        <end position="405"/>
    </location>
</feature>
<name>A0A5B9Y551_9MOLU</name>
<keyword evidence="3" id="KW-1003">Cell membrane</keyword>
<feature type="compositionally biased region" description="Basic residues" evidence="8">
    <location>
        <begin position="11"/>
        <end position="20"/>
    </location>
</feature>
<evidence type="ECO:0000256" key="1">
    <source>
        <dbReference type="ARBA" id="ARBA00004651"/>
    </source>
</evidence>
<dbReference type="GO" id="GO:0030001">
    <property type="term" value="P:metal ion transport"/>
    <property type="evidence" value="ECO:0007669"/>
    <property type="project" value="UniProtKB-ARBA"/>
</dbReference>
<dbReference type="EMBL" id="CP043026">
    <property type="protein sequence ID" value="QEH61377.1"/>
    <property type="molecule type" value="Genomic_DNA"/>
</dbReference>
<keyword evidence="7 9" id="KW-0472">Membrane</keyword>
<reference evidence="10 11" key="1">
    <citation type="submission" date="2019-08" db="EMBL/GenBank/DDBJ databases">
        <title>Complete genome sequence of Spiroplasma chinense CCH (DSM 19755).</title>
        <authorList>
            <person name="Shen H.-Y."/>
            <person name="Lin Y.-C."/>
            <person name="Chou L."/>
            <person name="Kuo C.-H."/>
        </authorList>
    </citation>
    <scope>NUCLEOTIDE SEQUENCE [LARGE SCALE GENOMIC DNA]</scope>
    <source>
        <strain evidence="10 11">CCH</strain>
    </source>
</reference>
<feature type="transmembrane region" description="Helical" evidence="9">
    <location>
        <begin position="251"/>
        <end position="271"/>
    </location>
</feature>
<dbReference type="GO" id="GO:0008324">
    <property type="term" value="F:monoatomic cation transmembrane transporter activity"/>
    <property type="evidence" value="ECO:0007669"/>
    <property type="project" value="InterPro"/>
</dbReference>
<keyword evidence="11" id="KW-1185">Reference proteome</keyword>
<evidence type="ECO:0000256" key="7">
    <source>
        <dbReference type="ARBA" id="ARBA00023136"/>
    </source>
</evidence>
<dbReference type="PANTHER" id="PTHR32024">
    <property type="entry name" value="TRK SYSTEM POTASSIUM UPTAKE PROTEIN TRKG-RELATED"/>
    <property type="match status" value="1"/>
</dbReference>
<feature type="region of interest" description="Disordered" evidence="8">
    <location>
        <begin position="1"/>
        <end position="20"/>
    </location>
</feature>
<keyword evidence="5 9" id="KW-1133">Transmembrane helix</keyword>
<evidence type="ECO:0000256" key="6">
    <source>
        <dbReference type="ARBA" id="ARBA00023065"/>
    </source>
</evidence>
<comment type="subcellular location">
    <subcellularLocation>
        <location evidence="1">Cell membrane</location>
        <topology evidence="1">Multi-pass membrane protein</topology>
    </subcellularLocation>
</comment>
<dbReference type="InterPro" id="IPR003445">
    <property type="entry name" value="Cat_transpt"/>
</dbReference>
<keyword evidence="2" id="KW-0813">Transport</keyword>
<evidence type="ECO:0000313" key="10">
    <source>
        <dbReference type="EMBL" id="QEH61377.1"/>
    </source>
</evidence>
<dbReference type="PANTHER" id="PTHR32024:SF1">
    <property type="entry name" value="KTR SYSTEM POTASSIUM UPTAKE PROTEIN B"/>
    <property type="match status" value="1"/>
</dbReference>
<evidence type="ECO:0000256" key="8">
    <source>
        <dbReference type="SAM" id="MobiDB-lite"/>
    </source>
</evidence>
<evidence type="ECO:0000256" key="9">
    <source>
        <dbReference type="SAM" id="Phobius"/>
    </source>
</evidence>
<dbReference type="RefSeq" id="WP_166507771.1">
    <property type="nucleotide sequence ID" value="NZ_CP043026.1"/>
</dbReference>
<feature type="transmembrane region" description="Helical" evidence="9">
    <location>
        <begin position="113"/>
        <end position="137"/>
    </location>
</feature>
<keyword evidence="4 9" id="KW-0812">Transmembrane</keyword>
<dbReference type="Proteomes" id="UP000323144">
    <property type="component" value="Chromosome"/>
</dbReference>
<proteinExistence type="predicted"/>
<evidence type="ECO:0000256" key="2">
    <source>
        <dbReference type="ARBA" id="ARBA00022448"/>
    </source>
</evidence>
<feature type="transmembrane region" description="Helical" evidence="9">
    <location>
        <begin position="168"/>
        <end position="189"/>
    </location>
</feature>
<evidence type="ECO:0000256" key="5">
    <source>
        <dbReference type="ARBA" id="ARBA00022989"/>
    </source>
</evidence>
<evidence type="ECO:0000256" key="4">
    <source>
        <dbReference type="ARBA" id="ARBA00022692"/>
    </source>
</evidence>
<protein>
    <submittedName>
        <fullName evidence="10">Potassium uptake protein KtrB</fullName>
    </submittedName>
</protein>
<feature type="compositionally biased region" description="Basic and acidic residues" evidence="8">
    <location>
        <begin position="1"/>
        <end position="10"/>
    </location>
</feature>
<dbReference type="KEGG" id="schi:SCHIN_v1c01790"/>
<feature type="transmembrane region" description="Helical" evidence="9">
    <location>
        <begin position="426"/>
        <end position="446"/>
    </location>
</feature>
<gene>
    <name evidence="10" type="primary">ktrB</name>
    <name evidence="10" type="ORF">SCHIN_v1c01790</name>
</gene>